<feature type="transmembrane region" description="Helical" evidence="1">
    <location>
        <begin position="211"/>
        <end position="232"/>
    </location>
</feature>
<gene>
    <name evidence="2" type="ORF">O3P16_04245</name>
</gene>
<feature type="transmembrane region" description="Helical" evidence="1">
    <location>
        <begin position="147"/>
        <end position="171"/>
    </location>
</feature>
<dbReference type="RefSeq" id="WP_407030332.1">
    <property type="nucleotide sequence ID" value="NZ_JAQGEF010000003.1"/>
</dbReference>
<feature type="transmembrane region" description="Helical" evidence="1">
    <location>
        <begin position="121"/>
        <end position="140"/>
    </location>
</feature>
<evidence type="ECO:0000256" key="1">
    <source>
        <dbReference type="SAM" id="Phobius"/>
    </source>
</evidence>
<feature type="transmembrane region" description="Helical" evidence="1">
    <location>
        <begin position="177"/>
        <end position="199"/>
    </location>
</feature>
<name>A0ABT4UGU7_9BACT</name>
<comment type="caution">
    <text evidence="2">The sequence shown here is derived from an EMBL/GenBank/DDBJ whole genome shotgun (WGS) entry which is preliminary data.</text>
</comment>
<protein>
    <submittedName>
        <fullName evidence="2">DUF3667 domain-containing protein</fullName>
    </submittedName>
</protein>
<keyword evidence="1" id="KW-1133">Transmembrane helix</keyword>
<keyword evidence="1" id="KW-0472">Membrane</keyword>
<dbReference type="InterPro" id="IPR022134">
    <property type="entry name" value="DUF3667"/>
</dbReference>
<dbReference type="EMBL" id="JAQGEF010000003">
    <property type="protein sequence ID" value="MDA3614003.1"/>
    <property type="molecule type" value="Genomic_DNA"/>
</dbReference>
<feature type="transmembrane region" description="Helical" evidence="1">
    <location>
        <begin position="77"/>
        <end position="95"/>
    </location>
</feature>
<sequence length="238" mass="27296">MVHCNNCKEEINGHFCSNCGHPAQLKRIDAHYITHEINHILHLEKGFFYTVKELVIKPGKSINEFLTNNRSRLVKPIIFLVVTSLIYTIISHFFHVDEGYLSVQNTGKATTAIFKWIQGHYGYANIIMGIFIAFFLKLFFKKYQYNIFEITILLCFIMGMTMLIYSLFAVLQGITKISLMQTGAVIGMLYCSWAIVQFFDKSKPVNYFKALAAYLIGMFSFSIIASFSGLLIDSFIKQ</sequence>
<proteinExistence type="predicted"/>
<dbReference type="Pfam" id="PF12412">
    <property type="entry name" value="DUF3667"/>
    <property type="match status" value="1"/>
</dbReference>
<keyword evidence="3" id="KW-1185">Reference proteome</keyword>
<evidence type="ECO:0000313" key="3">
    <source>
        <dbReference type="Proteomes" id="UP001210231"/>
    </source>
</evidence>
<evidence type="ECO:0000313" key="2">
    <source>
        <dbReference type="EMBL" id="MDA3614003.1"/>
    </source>
</evidence>
<accession>A0ABT4UGU7</accession>
<dbReference type="Proteomes" id="UP001210231">
    <property type="component" value="Unassembled WGS sequence"/>
</dbReference>
<reference evidence="2 3" key="1">
    <citation type="submission" date="2022-12" db="EMBL/GenBank/DDBJ databases">
        <title>Chitinophagaceae gen. sp. nov., a new member of the family Chitinophagaceae, isolated from soil in a chemical factory.</title>
        <authorList>
            <person name="Ke Z."/>
        </authorList>
    </citation>
    <scope>NUCLEOTIDE SEQUENCE [LARGE SCALE GENOMIC DNA]</scope>
    <source>
        <strain evidence="2 3">LY-5</strain>
    </source>
</reference>
<organism evidence="2 3">
    <name type="scientific">Polluticaenibacter yanchengensis</name>
    <dbReference type="NCBI Taxonomy" id="3014562"/>
    <lineage>
        <taxon>Bacteria</taxon>
        <taxon>Pseudomonadati</taxon>
        <taxon>Bacteroidota</taxon>
        <taxon>Chitinophagia</taxon>
        <taxon>Chitinophagales</taxon>
        <taxon>Chitinophagaceae</taxon>
        <taxon>Polluticaenibacter</taxon>
    </lineage>
</organism>
<keyword evidence="1" id="KW-0812">Transmembrane</keyword>